<dbReference type="Proteomes" id="UP000053718">
    <property type="component" value="Unassembled WGS sequence"/>
</dbReference>
<sequence length="138" mass="15649">MTDVTHLRGKYLTALRLAESHEKIHPAWQDDTNKGFLICYELQLAFADNTTLSITPTEVELPRRYPALGLMLSETTATTLSEMFEIPELPARIEQVTQIDYLLEGTTNQIELVLLNGRKLIIRHVFPPMTLGVKLTNV</sequence>
<dbReference type="EMBL" id="JPIN01000008">
    <property type="protein sequence ID" value="KFZ28381.1"/>
    <property type="molecule type" value="Genomic_DNA"/>
</dbReference>
<dbReference type="STRING" id="1517416.IDAT_08700"/>
<organism evidence="1 2">
    <name type="scientific">Pseudidiomarina atlantica</name>
    <dbReference type="NCBI Taxonomy" id="1517416"/>
    <lineage>
        <taxon>Bacteria</taxon>
        <taxon>Pseudomonadati</taxon>
        <taxon>Pseudomonadota</taxon>
        <taxon>Gammaproteobacteria</taxon>
        <taxon>Alteromonadales</taxon>
        <taxon>Idiomarinaceae</taxon>
        <taxon>Pseudidiomarina</taxon>
    </lineage>
</organism>
<dbReference type="RefSeq" id="WP_034732840.1">
    <property type="nucleotide sequence ID" value="NZ_JPIN01000008.1"/>
</dbReference>
<proteinExistence type="predicted"/>
<evidence type="ECO:0000313" key="1">
    <source>
        <dbReference type="EMBL" id="KFZ28381.1"/>
    </source>
</evidence>
<name>A0A094J732_9GAMM</name>
<dbReference type="AlphaFoldDB" id="A0A094J732"/>
<reference evidence="1 2" key="1">
    <citation type="submission" date="2014-06" db="EMBL/GenBank/DDBJ databases">
        <title>Draft genome sequence of Idiomarina sp. MCCC 1A10513.</title>
        <authorList>
            <person name="Du J."/>
            <person name="Lai Q."/>
            <person name="Shao Z."/>
        </authorList>
    </citation>
    <scope>NUCLEOTIDE SEQUENCE [LARGE SCALE GENOMIC DNA]</scope>
    <source>
        <strain evidence="1 2">MCCC 1A10513</strain>
    </source>
</reference>
<gene>
    <name evidence="1" type="ORF">IDAT_08700</name>
</gene>
<protein>
    <submittedName>
        <fullName evidence="1">Uncharacterized protein</fullName>
    </submittedName>
</protein>
<dbReference type="OrthoDB" id="6400653at2"/>
<comment type="caution">
    <text evidence="1">The sequence shown here is derived from an EMBL/GenBank/DDBJ whole genome shotgun (WGS) entry which is preliminary data.</text>
</comment>
<accession>A0A094J732</accession>
<keyword evidence="2" id="KW-1185">Reference proteome</keyword>
<evidence type="ECO:0000313" key="2">
    <source>
        <dbReference type="Proteomes" id="UP000053718"/>
    </source>
</evidence>